<dbReference type="EMBL" id="MEUA01000029">
    <property type="protein sequence ID" value="OGC14829.1"/>
    <property type="molecule type" value="Genomic_DNA"/>
</dbReference>
<protein>
    <submittedName>
        <fullName evidence="1">Uncharacterized protein</fullName>
    </submittedName>
</protein>
<dbReference type="Proteomes" id="UP000177905">
    <property type="component" value="Unassembled WGS sequence"/>
</dbReference>
<gene>
    <name evidence="1" type="ORF">A2290_00845</name>
</gene>
<dbReference type="GO" id="GO:0005543">
    <property type="term" value="F:phospholipid binding"/>
    <property type="evidence" value="ECO:0007669"/>
    <property type="project" value="TreeGrafter"/>
</dbReference>
<dbReference type="PANTHER" id="PTHR30372:SF6">
    <property type="entry name" value="LIPID-A-DISACCHARIDE SYNTHASE"/>
    <property type="match status" value="1"/>
</dbReference>
<evidence type="ECO:0000313" key="2">
    <source>
        <dbReference type="Proteomes" id="UP000177905"/>
    </source>
</evidence>
<dbReference type="SUPFAM" id="SSF53756">
    <property type="entry name" value="UDP-Glycosyltransferase/glycogen phosphorylase"/>
    <property type="match status" value="1"/>
</dbReference>
<dbReference type="PANTHER" id="PTHR30372">
    <property type="entry name" value="LIPID-A-DISACCHARIDE SYNTHASE"/>
    <property type="match status" value="1"/>
</dbReference>
<proteinExistence type="predicted"/>
<name>A0A1F4S371_UNCSA</name>
<evidence type="ECO:0000313" key="1">
    <source>
        <dbReference type="EMBL" id="OGC14829.1"/>
    </source>
</evidence>
<organism evidence="1 2">
    <name type="scientific">candidate division WOR-1 bacterium RIFOXYB2_FULL_36_35</name>
    <dbReference type="NCBI Taxonomy" id="1802578"/>
    <lineage>
        <taxon>Bacteria</taxon>
        <taxon>Bacillati</taxon>
        <taxon>Saganbacteria</taxon>
    </lineage>
</organism>
<dbReference type="GO" id="GO:0009245">
    <property type="term" value="P:lipid A biosynthetic process"/>
    <property type="evidence" value="ECO:0007669"/>
    <property type="project" value="InterPro"/>
</dbReference>
<dbReference type="Pfam" id="PF02684">
    <property type="entry name" value="LpxB"/>
    <property type="match status" value="1"/>
</dbReference>
<dbReference type="GO" id="GO:0016020">
    <property type="term" value="C:membrane"/>
    <property type="evidence" value="ECO:0007669"/>
    <property type="project" value="GOC"/>
</dbReference>
<reference evidence="1 2" key="1">
    <citation type="journal article" date="2016" name="Nat. Commun.">
        <title>Thousands of microbial genomes shed light on interconnected biogeochemical processes in an aquifer system.</title>
        <authorList>
            <person name="Anantharaman K."/>
            <person name="Brown C.T."/>
            <person name="Hug L.A."/>
            <person name="Sharon I."/>
            <person name="Castelle C.J."/>
            <person name="Probst A.J."/>
            <person name="Thomas B.C."/>
            <person name="Singh A."/>
            <person name="Wilkins M.J."/>
            <person name="Karaoz U."/>
            <person name="Brodie E.L."/>
            <person name="Williams K.H."/>
            <person name="Hubbard S.S."/>
            <person name="Banfield J.F."/>
        </authorList>
    </citation>
    <scope>NUCLEOTIDE SEQUENCE [LARGE SCALE GENOMIC DNA]</scope>
</reference>
<dbReference type="InterPro" id="IPR003835">
    <property type="entry name" value="Glyco_trans_19"/>
</dbReference>
<dbReference type="GO" id="GO:0008915">
    <property type="term" value="F:lipid-A-disaccharide synthase activity"/>
    <property type="evidence" value="ECO:0007669"/>
    <property type="project" value="InterPro"/>
</dbReference>
<dbReference type="AlphaFoldDB" id="A0A1F4S371"/>
<comment type="caution">
    <text evidence="1">The sequence shown here is derived from an EMBL/GenBank/DDBJ whole genome shotgun (WGS) entry which is preliminary data.</text>
</comment>
<accession>A0A1F4S371</accession>
<sequence length="384" mass="43836">MQNFDIVIVANSPGELSALAMPIIQKFRQKLPESRIILVLTPCQYSSGREIEFAQNKLKVDYIIPPEDYKKWLLGKSLKKEIAFKKDGFVLFIGGDLLHAKLLASRLNYKAYAYLAGKFVKWISSYEKFFVPDAKPFKKKIPPQKLLEVGDLMTELPYITTKEEAQKKWKTNKEDPVLAMLPGSRMWEINHILPIYEKIGILLKKERPKIQLMLIISPFNSIKDFEQFKEHNVFDVFAYLDSIRASDMAITIPGTNTAQLAVLGIPTIMIFPLDNPDAIPLEGLANYITSIPVVGKLIKRTIAKIINTKTKYFALPNIKTKKEIIPEFRGKIKPQKIVQHILNLIEDKETLKRTSGMLKASMQVADASEKIVESIIRDQFTNEK</sequence>